<dbReference type="EMBL" id="JACSEA010000001">
    <property type="protein sequence ID" value="KAF7412742.1"/>
    <property type="molecule type" value="Genomic_DNA"/>
</dbReference>
<name>A0A834NKG7_VESVU</name>
<proteinExistence type="predicted"/>
<evidence type="ECO:0000313" key="1">
    <source>
        <dbReference type="EMBL" id="KAF7412742.1"/>
    </source>
</evidence>
<gene>
    <name evidence="1" type="ORF">HZH66_001638</name>
</gene>
<protein>
    <submittedName>
        <fullName evidence="1">Uncharacterized protein</fullName>
    </submittedName>
</protein>
<dbReference type="Proteomes" id="UP000614350">
    <property type="component" value="Unassembled WGS sequence"/>
</dbReference>
<sequence length="76" mass="8258">MLKVDSAPGQCRWLMNMMSSHAIHEVGVLAKVTLRTQASSSRCLRLSRGTLKGSIDEKSMVSGRPFGNAGFEGTFK</sequence>
<accession>A0A834NKG7</accession>
<keyword evidence="2" id="KW-1185">Reference proteome</keyword>
<reference evidence="1" key="1">
    <citation type="journal article" date="2020" name="G3 (Bethesda)">
        <title>High-Quality Assemblies for Three Invasive Social Wasps from the &lt;i&gt;Vespula&lt;/i&gt; Genus.</title>
        <authorList>
            <person name="Harrop T.W.R."/>
            <person name="Guhlin J."/>
            <person name="McLaughlin G.M."/>
            <person name="Permina E."/>
            <person name="Stockwell P."/>
            <person name="Gilligan J."/>
            <person name="Le Lec M.F."/>
            <person name="Gruber M.A.M."/>
            <person name="Quinn O."/>
            <person name="Lovegrove M."/>
            <person name="Duncan E.J."/>
            <person name="Remnant E.J."/>
            <person name="Van Eeckhoven J."/>
            <person name="Graham B."/>
            <person name="Knapp R.A."/>
            <person name="Langford K.W."/>
            <person name="Kronenberg Z."/>
            <person name="Press M.O."/>
            <person name="Eacker S.M."/>
            <person name="Wilson-Rankin E.E."/>
            <person name="Purcell J."/>
            <person name="Lester P.J."/>
            <person name="Dearden P.K."/>
        </authorList>
    </citation>
    <scope>NUCLEOTIDE SEQUENCE</scope>
    <source>
        <strain evidence="1">Marl-1</strain>
    </source>
</reference>
<evidence type="ECO:0000313" key="2">
    <source>
        <dbReference type="Proteomes" id="UP000614350"/>
    </source>
</evidence>
<organism evidence="1 2">
    <name type="scientific">Vespula vulgaris</name>
    <name type="common">Yellow jacket</name>
    <name type="synonym">Wasp</name>
    <dbReference type="NCBI Taxonomy" id="7454"/>
    <lineage>
        <taxon>Eukaryota</taxon>
        <taxon>Metazoa</taxon>
        <taxon>Ecdysozoa</taxon>
        <taxon>Arthropoda</taxon>
        <taxon>Hexapoda</taxon>
        <taxon>Insecta</taxon>
        <taxon>Pterygota</taxon>
        <taxon>Neoptera</taxon>
        <taxon>Endopterygota</taxon>
        <taxon>Hymenoptera</taxon>
        <taxon>Apocrita</taxon>
        <taxon>Aculeata</taxon>
        <taxon>Vespoidea</taxon>
        <taxon>Vespidae</taxon>
        <taxon>Vespinae</taxon>
        <taxon>Vespula</taxon>
    </lineage>
</organism>
<dbReference type="AlphaFoldDB" id="A0A834NKG7"/>
<comment type="caution">
    <text evidence="1">The sequence shown here is derived from an EMBL/GenBank/DDBJ whole genome shotgun (WGS) entry which is preliminary data.</text>
</comment>